<reference evidence="8 9" key="1">
    <citation type="journal article" date="2016" name="Sci. Rep.">
        <title>Insights into Adaptations to a Near-Obligate Nematode Endoparasitic Lifestyle from the Finished Genome of Drechmeria coniospora.</title>
        <authorList>
            <person name="Zhang L."/>
            <person name="Zhou Z."/>
            <person name="Guo Q."/>
            <person name="Fokkens L."/>
            <person name="Miskei M."/>
            <person name="Pocsi I."/>
            <person name="Zhang W."/>
            <person name="Chen M."/>
            <person name="Wang L."/>
            <person name="Sun Y."/>
            <person name="Donzelli B.G."/>
            <person name="Gibson D.M."/>
            <person name="Nelson D.R."/>
            <person name="Luo J.G."/>
            <person name="Rep M."/>
            <person name="Liu H."/>
            <person name="Yang S."/>
            <person name="Wang J."/>
            <person name="Krasnoff S.B."/>
            <person name="Xu Y."/>
            <person name="Molnar I."/>
            <person name="Lin M."/>
        </authorList>
    </citation>
    <scope>NUCLEOTIDE SEQUENCE [LARGE SCALE GENOMIC DNA]</scope>
    <source>
        <strain evidence="8 9">ARSEF 6962</strain>
    </source>
</reference>
<evidence type="ECO:0000313" key="8">
    <source>
        <dbReference type="EMBL" id="KYK61033.1"/>
    </source>
</evidence>
<dbReference type="InParanoid" id="A0A151GVD6"/>
<dbReference type="GO" id="GO:0005778">
    <property type="term" value="C:peroxisomal membrane"/>
    <property type="evidence" value="ECO:0007669"/>
    <property type="project" value="TreeGrafter"/>
</dbReference>
<evidence type="ECO:0000256" key="3">
    <source>
        <dbReference type="ARBA" id="ARBA00022692"/>
    </source>
</evidence>
<protein>
    <recommendedName>
        <fullName evidence="10">Mpv17/PMP22 family protein</fullName>
    </recommendedName>
</protein>
<keyword evidence="5 6" id="KW-0472">Membrane</keyword>
<dbReference type="Pfam" id="PF04117">
    <property type="entry name" value="Mpv17_PMP22"/>
    <property type="match status" value="1"/>
</dbReference>
<dbReference type="InterPro" id="IPR007248">
    <property type="entry name" value="Mpv17_PMP22"/>
</dbReference>
<feature type="transmembrane region" description="Helical" evidence="6">
    <location>
        <begin position="40"/>
        <end position="63"/>
    </location>
</feature>
<keyword evidence="3 6" id="KW-0812">Transmembrane</keyword>
<feature type="compositionally biased region" description="Basic and acidic residues" evidence="7">
    <location>
        <begin position="116"/>
        <end position="126"/>
    </location>
</feature>
<evidence type="ECO:0000256" key="4">
    <source>
        <dbReference type="ARBA" id="ARBA00022989"/>
    </source>
</evidence>
<dbReference type="PANTHER" id="PTHR11266:SF80">
    <property type="entry name" value="PEROXISOMAL MEMBRANE PROTEIN 2"/>
    <property type="match status" value="1"/>
</dbReference>
<evidence type="ECO:0000256" key="7">
    <source>
        <dbReference type="SAM" id="MobiDB-lite"/>
    </source>
</evidence>
<evidence type="ECO:0000256" key="6">
    <source>
        <dbReference type="RuleBase" id="RU363053"/>
    </source>
</evidence>
<evidence type="ECO:0000256" key="1">
    <source>
        <dbReference type="ARBA" id="ARBA00004141"/>
    </source>
</evidence>
<feature type="region of interest" description="Disordered" evidence="7">
    <location>
        <begin position="71"/>
        <end position="126"/>
    </location>
</feature>
<keyword evidence="4 6" id="KW-1133">Transmembrane helix</keyword>
<dbReference type="Proteomes" id="UP000076580">
    <property type="component" value="Chromosome 01"/>
</dbReference>
<dbReference type="GeneID" id="63714816"/>
<dbReference type="PANTHER" id="PTHR11266">
    <property type="entry name" value="PEROXISOMAL MEMBRANE PROTEIN 2, PXMP2 MPV17"/>
    <property type="match status" value="1"/>
</dbReference>
<evidence type="ECO:0008006" key="10">
    <source>
        <dbReference type="Google" id="ProtNLM"/>
    </source>
</evidence>
<comment type="subcellular location">
    <subcellularLocation>
        <location evidence="1">Membrane</location>
        <topology evidence="1">Multi-pass membrane protein</topology>
    </subcellularLocation>
</comment>
<dbReference type="AlphaFoldDB" id="A0A151GVD6"/>
<name>A0A151GVD6_DRECN</name>
<accession>A0A151GVD6</accession>
<sequence>MAPRPIVAATLQAAMLGAISNVLAQFITASRTKTEFSIDWIPVLQFLLFSTVNTPPNFLWFVIAHRHPRLPSSAQSSRDSPSRRQEFLESTFPARPQPLSSSGNGRAKGKQQGRKGQSDRKPEQVVREEIPLSVRNTVIKFALDQTIGAAVNTLLFSTFMRALHEAMHPVPRMTNLLKAVNYWTAPSAIDFSRVDGSAVWEAAQAEFWSIAFAGLRFWPFVSLLNFTVVKTVAGRNLVGSLAGVVWGVYMSMVAAAQ</sequence>
<comment type="similarity">
    <text evidence="2 6">Belongs to the peroxisomal membrane protein PXMP2/4 family.</text>
</comment>
<gene>
    <name evidence="8" type="ORF">DCS_02173</name>
</gene>
<dbReference type="EMBL" id="LAYC01000001">
    <property type="protein sequence ID" value="KYK61033.1"/>
    <property type="molecule type" value="Genomic_DNA"/>
</dbReference>
<comment type="caution">
    <text evidence="8">The sequence shown here is derived from an EMBL/GenBank/DDBJ whole genome shotgun (WGS) entry which is preliminary data.</text>
</comment>
<proteinExistence type="inferred from homology"/>
<comment type="caution">
    <text evidence="6">Lacks conserved residue(s) required for the propagation of feature annotation.</text>
</comment>
<evidence type="ECO:0000256" key="5">
    <source>
        <dbReference type="ARBA" id="ARBA00023136"/>
    </source>
</evidence>
<dbReference type="RefSeq" id="XP_040660385.1">
    <property type="nucleotide sequence ID" value="XM_040799502.1"/>
</dbReference>
<dbReference type="STRING" id="98403.A0A151GVD6"/>
<organism evidence="8 9">
    <name type="scientific">Drechmeria coniospora</name>
    <name type="common">Nematophagous fungus</name>
    <name type="synonym">Meria coniospora</name>
    <dbReference type="NCBI Taxonomy" id="98403"/>
    <lineage>
        <taxon>Eukaryota</taxon>
        <taxon>Fungi</taxon>
        <taxon>Dikarya</taxon>
        <taxon>Ascomycota</taxon>
        <taxon>Pezizomycotina</taxon>
        <taxon>Sordariomycetes</taxon>
        <taxon>Hypocreomycetidae</taxon>
        <taxon>Hypocreales</taxon>
        <taxon>Ophiocordycipitaceae</taxon>
        <taxon>Drechmeria</taxon>
    </lineage>
</organism>
<keyword evidence="9" id="KW-1185">Reference proteome</keyword>
<evidence type="ECO:0000313" key="9">
    <source>
        <dbReference type="Proteomes" id="UP000076580"/>
    </source>
</evidence>
<evidence type="ECO:0000256" key="2">
    <source>
        <dbReference type="ARBA" id="ARBA00006824"/>
    </source>
</evidence>